<keyword evidence="1" id="KW-0472">Membrane</keyword>
<evidence type="ECO:0000313" key="2">
    <source>
        <dbReference type="EMBL" id="SFQ49810.1"/>
    </source>
</evidence>
<feature type="transmembrane region" description="Helical" evidence="1">
    <location>
        <begin position="83"/>
        <end position="107"/>
    </location>
</feature>
<keyword evidence="1" id="KW-0812">Transmembrane</keyword>
<gene>
    <name evidence="2" type="ORF">SAMN02745910_01701</name>
</gene>
<feature type="transmembrane region" description="Helical" evidence="1">
    <location>
        <begin position="135"/>
        <end position="154"/>
    </location>
</feature>
<organism evidence="2 3">
    <name type="scientific">Priestia endophytica DSM 13796</name>
    <dbReference type="NCBI Taxonomy" id="1121089"/>
    <lineage>
        <taxon>Bacteria</taxon>
        <taxon>Bacillati</taxon>
        <taxon>Bacillota</taxon>
        <taxon>Bacilli</taxon>
        <taxon>Bacillales</taxon>
        <taxon>Bacillaceae</taxon>
        <taxon>Priestia</taxon>
    </lineage>
</organism>
<dbReference type="GeneID" id="93710396"/>
<dbReference type="EMBL" id="FOXX01000003">
    <property type="protein sequence ID" value="SFQ49810.1"/>
    <property type="molecule type" value="Genomic_DNA"/>
</dbReference>
<comment type="caution">
    <text evidence="2">The sequence shown here is derived from an EMBL/GenBank/DDBJ whole genome shotgun (WGS) entry which is preliminary data.</text>
</comment>
<accession>A0A1I5Z075</accession>
<evidence type="ECO:0000256" key="1">
    <source>
        <dbReference type="SAM" id="Phobius"/>
    </source>
</evidence>
<feature type="transmembrane region" description="Helical" evidence="1">
    <location>
        <begin position="7"/>
        <end position="38"/>
    </location>
</feature>
<name>A0A1I5Z075_9BACI</name>
<dbReference type="Proteomes" id="UP000182762">
    <property type="component" value="Unassembled WGS sequence"/>
</dbReference>
<evidence type="ECO:0000313" key="3">
    <source>
        <dbReference type="Proteomes" id="UP000182762"/>
    </source>
</evidence>
<dbReference type="RefSeq" id="WP_061805089.1">
    <property type="nucleotide sequence ID" value="NZ_FOXX01000003.1"/>
</dbReference>
<sequence length="260" mass="30270">MLDYISSVAYFGSIAVTMMFIQILPLVSLVIALTQLFFKVRVKTSFLTVLTAIFIKVGHDRGVLEKGQIEIGRLIDHIYAPSLLGYTLLLSYIYLFFWFIYSLVWWLRKYIENRFKEGNDRKDKDQAKVNRKRKVLVFFCILAFLPFILFTGYYSHQYYLQKTLIVESHSPRNINKIEVFETGKPTFIGPSTIEARGHSFVYIKRPVFNDGDALSSRNVLVIWQGDYRATIILQGKGQEDEKIQFMISPKTGEETFKVLR</sequence>
<reference evidence="2 3" key="1">
    <citation type="submission" date="2016-10" db="EMBL/GenBank/DDBJ databases">
        <authorList>
            <person name="Varghese N."/>
            <person name="Submissions S."/>
        </authorList>
    </citation>
    <scope>NUCLEOTIDE SEQUENCE [LARGE SCALE GENOMIC DNA]</scope>
    <source>
        <strain evidence="2 3">DSM 13796</strain>
    </source>
</reference>
<keyword evidence="3" id="KW-1185">Reference proteome</keyword>
<protein>
    <submittedName>
        <fullName evidence="2">Uncharacterized protein</fullName>
    </submittedName>
</protein>
<keyword evidence="1" id="KW-1133">Transmembrane helix</keyword>
<proteinExistence type="predicted"/>